<dbReference type="SMART" id="SM00225">
    <property type="entry name" value="BTB"/>
    <property type="match status" value="1"/>
</dbReference>
<accession>A0AA36DP80</accession>
<protein>
    <recommendedName>
        <fullName evidence="1">BTB domain-containing protein</fullName>
    </recommendedName>
</protein>
<dbReference type="EMBL" id="CATQJL010000001">
    <property type="protein sequence ID" value="CAJ0591183.1"/>
    <property type="molecule type" value="Genomic_DNA"/>
</dbReference>
<evidence type="ECO:0000313" key="2">
    <source>
        <dbReference type="EMBL" id="CAJ0591183.1"/>
    </source>
</evidence>
<feature type="domain" description="BTB" evidence="1">
    <location>
        <begin position="15"/>
        <end position="113"/>
    </location>
</feature>
<dbReference type="PANTHER" id="PTHR11145">
    <property type="entry name" value="BTB/POZ DOMAIN-CONTAINING ADAPTER FOR CUL3-MEDIATED RHOA DEGRADATION PROTEIN FAMILY MEMBER"/>
    <property type="match status" value="1"/>
</dbReference>
<name>A0AA36DP80_CYLNA</name>
<organism evidence="2 3">
    <name type="scientific">Cylicocyclus nassatus</name>
    <name type="common">Nematode worm</name>
    <dbReference type="NCBI Taxonomy" id="53992"/>
    <lineage>
        <taxon>Eukaryota</taxon>
        <taxon>Metazoa</taxon>
        <taxon>Ecdysozoa</taxon>
        <taxon>Nematoda</taxon>
        <taxon>Chromadorea</taxon>
        <taxon>Rhabditida</taxon>
        <taxon>Rhabditina</taxon>
        <taxon>Rhabditomorpha</taxon>
        <taxon>Strongyloidea</taxon>
        <taxon>Strongylidae</taxon>
        <taxon>Cylicocyclus</taxon>
    </lineage>
</organism>
<evidence type="ECO:0000313" key="3">
    <source>
        <dbReference type="Proteomes" id="UP001176961"/>
    </source>
</evidence>
<dbReference type="InterPro" id="IPR045068">
    <property type="entry name" value="BACURD1-3"/>
</dbReference>
<reference evidence="2" key="1">
    <citation type="submission" date="2023-07" db="EMBL/GenBank/DDBJ databases">
        <authorList>
            <consortium name="CYATHOMIX"/>
        </authorList>
    </citation>
    <scope>NUCLEOTIDE SEQUENCE</scope>
    <source>
        <strain evidence="2">N/A</strain>
    </source>
</reference>
<proteinExistence type="predicted"/>
<dbReference type="Proteomes" id="UP001176961">
    <property type="component" value="Unassembled WGS sequence"/>
</dbReference>
<dbReference type="InterPro" id="IPR003131">
    <property type="entry name" value="T1-type_BTB"/>
</dbReference>
<sequence>MSSTEDRSDHLKGHGRVKVNVGGTIFETTISTLTRVDNTVLSTMVADRWQNQEELFVDRSPTHFEKILNYLRDGNNFILPADLEARESLRREAEFYNLPGLAELCSPGFHVGDWVQWNEAAIEAYWKFIARALDESAGALRLDIRANSYEGWTHVKHEMQFMKGFVTQLNSKTCCTVEWDAGWRTHLTQSALRLAKR</sequence>
<dbReference type="PANTHER" id="PTHR11145:SF12">
    <property type="entry name" value="BTB DOMAIN-CONTAINING PROTEIN"/>
    <property type="match status" value="1"/>
</dbReference>
<dbReference type="GO" id="GO:0051260">
    <property type="term" value="P:protein homooligomerization"/>
    <property type="evidence" value="ECO:0007669"/>
    <property type="project" value="InterPro"/>
</dbReference>
<dbReference type="InterPro" id="IPR011333">
    <property type="entry name" value="SKP1/BTB/POZ_sf"/>
</dbReference>
<dbReference type="Pfam" id="PF02214">
    <property type="entry name" value="BTB_2"/>
    <property type="match status" value="1"/>
</dbReference>
<comment type="caution">
    <text evidence="2">The sequence shown here is derived from an EMBL/GenBank/DDBJ whole genome shotgun (WGS) entry which is preliminary data.</text>
</comment>
<dbReference type="InterPro" id="IPR000210">
    <property type="entry name" value="BTB/POZ_dom"/>
</dbReference>
<dbReference type="AlphaFoldDB" id="A0AA36DP80"/>
<keyword evidence="3" id="KW-1185">Reference proteome</keyword>
<evidence type="ECO:0000259" key="1">
    <source>
        <dbReference type="SMART" id="SM00225"/>
    </source>
</evidence>
<dbReference type="SUPFAM" id="SSF54695">
    <property type="entry name" value="POZ domain"/>
    <property type="match status" value="1"/>
</dbReference>
<gene>
    <name evidence="2" type="ORF">CYNAS_LOCUS3166</name>
</gene>
<dbReference type="Gene3D" id="3.30.710.10">
    <property type="entry name" value="Potassium Channel Kv1.1, Chain A"/>
    <property type="match status" value="1"/>
</dbReference>